<protein>
    <submittedName>
        <fullName evidence="1">Uncharacterized protein</fullName>
    </submittedName>
</protein>
<dbReference type="EMBL" id="JAYMGO010000008">
    <property type="protein sequence ID" value="KAL1269606.1"/>
    <property type="molecule type" value="Genomic_DNA"/>
</dbReference>
<evidence type="ECO:0000313" key="2">
    <source>
        <dbReference type="Proteomes" id="UP001558613"/>
    </source>
</evidence>
<gene>
    <name evidence="1" type="ORF">QQF64_031895</name>
</gene>
<reference evidence="1 2" key="1">
    <citation type="submission" date="2023-09" db="EMBL/GenBank/DDBJ databases">
        <authorList>
            <person name="Wang M."/>
        </authorList>
    </citation>
    <scope>NUCLEOTIDE SEQUENCE [LARGE SCALE GENOMIC DNA]</scope>
    <source>
        <strain evidence="1">GT-2023</strain>
        <tissue evidence="1">Liver</tissue>
    </source>
</reference>
<accession>A0ABR3MY86</accession>
<sequence length="68" mass="7811">MYGLLRPCFRLRRFEPQIHLSAARLSREKPGCSRAPSMGSAFSRSSSVFLSPLSLCYSRFRPFISKRL</sequence>
<keyword evidence="2" id="KW-1185">Reference proteome</keyword>
<name>A0ABR3MY86_9TELE</name>
<evidence type="ECO:0000313" key="1">
    <source>
        <dbReference type="EMBL" id="KAL1269606.1"/>
    </source>
</evidence>
<comment type="caution">
    <text evidence="1">The sequence shown here is derived from an EMBL/GenBank/DDBJ whole genome shotgun (WGS) entry which is preliminary data.</text>
</comment>
<dbReference type="Proteomes" id="UP001558613">
    <property type="component" value="Unassembled WGS sequence"/>
</dbReference>
<proteinExistence type="predicted"/>
<organism evidence="1 2">
    <name type="scientific">Cirrhinus molitorella</name>
    <name type="common">mud carp</name>
    <dbReference type="NCBI Taxonomy" id="172907"/>
    <lineage>
        <taxon>Eukaryota</taxon>
        <taxon>Metazoa</taxon>
        <taxon>Chordata</taxon>
        <taxon>Craniata</taxon>
        <taxon>Vertebrata</taxon>
        <taxon>Euteleostomi</taxon>
        <taxon>Actinopterygii</taxon>
        <taxon>Neopterygii</taxon>
        <taxon>Teleostei</taxon>
        <taxon>Ostariophysi</taxon>
        <taxon>Cypriniformes</taxon>
        <taxon>Cyprinidae</taxon>
        <taxon>Labeoninae</taxon>
        <taxon>Labeonini</taxon>
        <taxon>Cirrhinus</taxon>
    </lineage>
</organism>